<keyword evidence="1" id="KW-0472">Membrane</keyword>
<evidence type="ECO:0000313" key="2">
    <source>
        <dbReference type="EMBL" id="MED6294790.1"/>
    </source>
</evidence>
<sequence>MTSQWCDICVLLVRIVLSEMRDNGRLAKRETKQAPSKRPIKLIKSGSTKLIFGCHAIVHITTFFGFVHCLIFKFQSAFFVFPPCICRKDSPCRLKLSQLFQLFIF</sequence>
<evidence type="ECO:0000313" key="3">
    <source>
        <dbReference type="Proteomes" id="UP001352852"/>
    </source>
</evidence>
<dbReference type="Proteomes" id="UP001352852">
    <property type="component" value="Unassembled WGS sequence"/>
</dbReference>
<accession>A0ABU7F6S5</accession>
<evidence type="ECO:0000256" key="1">
    <source>
        <dbReference type="SAM" id="Phobius"/>
    </source>
</evidence>
<keyword evidence="1" id="KW-0812">Transmembrane</keyword>
<proteinExistence type="predicted"/>
<feature type="transmembrane region" description="Helical" evidence="1">
    <location>
        <begin position="50"/>
        <end position="72"/>
    </location>
</feature>
<dbReference type="EMBL" id="JAHUTJ010076538">
    <property type="protein sequence ID" value="MED6294790.1"/>
    <property type="molecule type" value="Genomic_DNA"/>
</dbReference>
<organism evidence="2 3">
    <name type="scientific">Characodon lateralis</name>
    <dbReference type="NCBI Taxonomy" id="208331"/>
    <lineage>
        <taxon>Eukaryota</taxon>
        <taxon>Metazoa</taxon>
        <taxon>Chordata</taxon>
        <taxon>Craniata</taxon>
        <taxon>Vertebrata</taxon>
        <taxon>Euteleostomi</taxon>
        <taxon>Actinopterygii</taxon>
        <taxon>Neopterygii</taxon>
        <taxon>Teleostei</taxon>
        <taxon>Neoteleostei</taxon>
        <taxon>Acanthomorphata</taxon>
        <taxon>Ovalentaria</taxon>
        <taxon>Atherinomorphae</taxon>
        <taxon>Cyprinodontiformes</taxon>
        <taxon>Goodeidae</taxon>
        <taxon>Characodon</taxon>
    </lineage>
</organism>
<gene>
    <name evidence="2" type="ORF">CHARACLAT_024731</name>
</gene>
<comment type="caution">
    <text evidence="2">The sequence shown here is derived from an EMBL/GenBank/DDBJ whole genome shotgun (WGS) entry which is preliminary data.</text>
</comment>
<keyword evidence="1" id="KW-1133">Transmembrane helix</keyword>
<reference evidence="2 3" key="1">
    <citation type="submission" date="2021-06" db="EMBL/GenBank/DDBJ databases">
        <authorList>
            <person name="Palmer J.M."/>
        </authorList>
    </citation>
    <scope>NUCLEOTIDE SEQUENCE [LARGE SCALE GENOMIC DNA]</scope>
    <source>
        <strain evidence="2 3">CL_MEX2019</strain>
        <tissue evidence="2">Muscle</tissue>
    </source>
</reference>
<keyword evidence="3" id="KW-1185">Reference proteome</keyword>
<name>A0ABU7F6S5_9TELE</name>
<protein>
    <submittedName>
        <fullName evidence="2">Uncharacterized protein</fullName>
    </submittedName>
</protein>